<feature type="compositionally biased region" description="Polar residues" evidence="1">
    <location>
        <begin position="102"/>
        <end position="120"/>
    </location>
</feature>
<feature type="compositionally biased region" description="Low complexity" evidence="1">
    <location>
        <begin position="568"/>
        <end position="584"/>
    </location>
</feature>
<feature type="region of interest" description="Disordered" evidence="1">
    <location>
        <begin position="452"/>
        <end position="512"/>
    </location>
</feature>
<feature type="compositionally biased region" description="Low complexity" evidence="1">
    <location>
        <begin position="15"/>
        <end position="30"/>
    </location>
</feature>
<feature type="compositionally biased region" description="Acidic residues" evidence="1">
    <location>
        <begin position="217"/>
        <end position="230"/>
    </location>
</feature>
<evidence type="ECO:0000313" key="3">
    <source>
        <dbReference type="EMBL" id="KAK5113947.1"/>
    </source>
</evidence>
<evidence type="ECO:0000259" key="2">
    <source>
        <dbReference type="Pfam" id="PF24616"/>
    </source>
</evidence>
<feature type="compositionally biased region" description="Basic and acidic residues" evidence="1">
    <location>
        <begin position="186"/>
        <end position="206"/>
    </location>
</feature>
<reference evidence="3" key="1">
    <citation type="submission" date="2023-08" db="EMBL/GenBank/DDBJ databases">
        <title>Black Yeasts Isolated from many extreme environments.</title>
        <authorList>
            <person name="Coleine C."/>
            <person name="Stajich J.E."/>
            <person name="Selbmann L."/>
        </authorList>
    </citation>
    <scope>NUCLEOTIDE SEQUENCE</scope>
    <source>
        <strain evidence="3">CCFEE 5401</strain>
    </source>
</reference>
<accession>A0AAN7YHB6</accession>
<dbReference type="EMBL" id="JAVRRL010000020">
    <property type="protein sequence ID" value="KAK5113947.1"/>
    <property type="molecule type" value="Genomic_DNA"/>
</dbReference>
<dbReference type="Pfam" id="PF24616">
    <property type="entry name" value="DUF7624"/>
    <property type="match status" value="1"/>
</dbReference>
<feature type="region of interest" description="Disordered" evidence="1">
    <location>
        <begin position="534"/>
        <end position="584"/>
    </location>
</feature>
<sequence>MASASVMPSPTGAVSAFSPYSNSPNSPAPFKQNFQPLSNRSSGPSDSLAPPPSPYPQHTDPSPVDSNGTESTEIEDQAQEDGNVKSPNVANEELNSPDIEITSPQSTDSGRMQRLDTQIAQARDAPASVIHAPTSFRNFDIGDHGVHSPTESSENTVVSPDTPEAAKSPYDRKLAAVSPVNTDVPRINDRATPRAQSRAEIDEDWKRRSRRASSLEDIPETLDRDAEESNGPDTAGLVGDSIMTAAMEATLHNADEEVAALRTALSECWTLCNTLAALSSTHRQRTFKSAGKQDIQESAWRSCWRLCQQLYDSRDEDHASQVLPTLELCRDFCQSLFEARQKTDEASDSVLRVSFELNNHLYNTKDRSLPEAFNERTLDFYITMCHRLMKQRTSLPQETDALLRACWSLAEMLFNLRQNNREGKSSDEELLGSAVQACWELCDLFRDGWTQIRPDRGTPRPSQVTFQNTFPKQTASFKQSSTSRPQSEARSNSSLSSRQYHDASAAPIVPETPTTIFDDSVSAASSPDSAAVPNILVLGPAPSNGSSSRGGSHHERWSSNASVLSGYSESASSQRTSSTATAGTEEAHLARLRYLILKAGMHTGYTRTSHSSLPDYVKTLPSTAFGSTAWQMKVLELYKNLVAGDQSIRSVHLLSSRRLGASEVARSVKWLGVTEQWAWMRDLYRLVFGFGIEDAERRGGSISA</sequence>
<comment type="caution">
    <text evidence="3">The sequence shown here is derived from an EMBL/GenBank/DDBJ whole genome shotgun (WGS) entry which is preliminary data.</text>
</comment>
<proteinExistence type="predicted"/>
<dbReference type="Proteomes" id="UP001310890">
    <property type="component" value="Unassembled WGS sequence"/>
</dbReference>
<dbReference type="InterPro" id="IPR056041">
    <property type="entry name" value="DUF7624"/>
</dbReference>
<evidence type="ECO:0000256" key="1">
    <source>
        <dbReference type="SAM" id="MobiDB-lite"/>
    </source>
</evidence>
<evidence type="ECO:0000313" key="4">
    <source>
        <dbReference type="Proteomes" id="UP001310890"/>
    </source>
</evidence>
<feature type="compositionally biased region" description="Polar residues" evidence="1">
    <location>
        <begin position="32"/>
        <end position="45"/>
    </location>
</feature>
<feature type="domain" description="DUF7624" evidence="2">
    <location>
        <begin position="578"/>
        <end position="701"/>
    </location>
</feature>
<feature type="compositionally biased region" description="Low complexity" evidence="1">
    <location>
        <begin position="488"/>
        <end position="497"/>
    </location>
</feature>
<feature type="region of interest" description="Disordered" evidence="1">
    <location>
        <begin position="140"/>
        <end position="236"/>
    </location>
</feature>
<feature type="region of interest" description="Disordered" evidence="1">
    <location>
        <begin position="1"/>
        <end position="128"/>
    </location>
</feature>
<protein>
    <recommendedName>
        <fullName evidence="2">DUF7624 domain-containing protein</fullName>
    </recommendedName>
</protein>
<feature type="compositionally biased region" description="Polar residues" evidence="1">
    <location>
        <begin position="149"/>
        <end position="159"/>
    </location>
</feature>
<organism evidence="3 4">
    <name type="scientific">Meristemomyces frigidus</name>
    <dbReference type="NCBI Taxonomy" id="1508187"/>
    <lineage>
        <taxon>Eukaryota</taxon>
        <taxon>Fungi</taxon>
        <taxon>Dikarya</taxon>
        <taxon>Ascomycota</taxon>
        <taxon>Pezizomycotina</taxon>
        <taxon>Dothideomycetes</taxon>
        <taxon>Dothideomycetidae</taxon>
        <taxon>Mycosphaerellales</taxon>
        <taxon>Teratosphaeriaceae</taxon>
        <taxon>Meristemomyces</taxon>
    </lineage>
</organism>
<dbReference type="AlphaFoldDB" id="A0AAN7YHB6"/>
<gene>
    <name evidence="3" type="ORF">LTR62_003070</name>
</gene>
<feature type="compositionally biased region" description="Polar residues" evidence="1">
    <location>
        <begin position="460"/>
        <end position="486"/>
    </location>
</feature>
<name>A0AAN7YHB6_9PEZI</name>